<name>A0A7C9KKJ4_9SPHN</name>
<gene>
    <name evidence="3" type="ORF">F3168_15730</name>
</gene>
<dbReference type="AlphaFoldDB" id="A0A7C9KKJ4"/>
<feature type="compositionally biased region" description="Basic and acidic residues" evidence="1">
    <location>
        <begin position="231"/>
        <end position="252"/>
    </location>
</feature>
<evidence type="ECO:0000259" key="2">
    <source>
        <dbReference type="Pfam" id="PF05239"/>
    </source>
</evidence>
<dbReference type="PANTHER" id="PTHR36505">
    <property type="entry name" value="BLR1072 PROTEIN"/>
    <property type="match status" value="1"/>
</dbReference>
<evidence type="ECO:0000313" key="3">
    <source>
        <dbReference type="EMBL" id="MQT18701.1"/>
    </source>
</evidence>
<protein>
    <recommendedName>
        <fullName evidence="2">PRC-barrel domain-containing protein</fullName>
    </recommendedName>
</protein>
<dbReference type="InterPro" id="IPR011033">
    <property type="entry name" value="PRC_barrel-like_sf"/>
</dbReference>
<feature type="compositionally biased region" description="Basic and acidic residues" evidence="1">
    <location>
        <begin position="207"/>
        <end position="218"/>
    </location>
</feature>
<feature type="compositionally biased region" description="Basic and acidic residues" evidence="1">
    <location>
        <begin position="155"/>
        <end position="166"/>
    </location>
</feature>
<dbReference type="EMBL" id="WIOL01000010">
    <property type="protein sequence ID" value="MQT18701.1"/>
    <property type="molecule type" value="Genomic_DNA"/>
</dbReference>
<dbReference type="Pfam" id="PF05239">
    <property type="entry name" value="PRC"/>
    <property type="match status" value="1"/>
</dbReference>
<organism evidence="3 4">
    <name type="scientific">Sandarakinorhabdus fusca</name>
    <dbReference type="NCBI Taxonomy" id="1439888"/>
    <lineage>
        <taxon>Bacteria</taxon>
        <taxon>Pseudomonadati</taxon>
        <taxon>Pseudomonadota</taxon>
        <taxon>Alphaproteobacteria</taxon>
        <taxon>Sphingomonadales</taxon>
        <taxon>Sphingosinicellaceae</taxon>
        <taxon>Sandarakinorhabdus</taxon>
    </lineage>
</organism>
<dbReference type="Gene3D" id="2.30.30.240">
    <property type="entry name" value="PRC-barrel domain"/>
    <property type="match status" value="1"/>
</dbReference>
<dbReference type="Proteomes" id="UP000481327">
    <property type="component" value="Unassembled WGS sequence"/>
</dbReference>
<dbReference type="OrthoDB" id="7274881at2"/>
<keyword evidence="4" id="KW-1185">Reference proteome</keyword>
<proteinExistence type="predicted"/>
<dbReference type="PANTHER" id="PTHR36505:SF1">
    <property type="entry name" value="BLR1072 PROTEIN"/>
    <property type="match status" value="1"/>
</dbReference>
<comment type="caution">
    <text evidence="3">The sequence shown here is derived from an EMBL/GenBank/DDBJ whole genome shotgun (WGS) entry which is preliminary data.</text>
</comment>
<feature type="region of interest" description="Disordered" evidence="1">
    <location>
        <begin position="123"/>
        <end position="252"/>
    </location>
</feature>
<dbReference type="RefSeq" id="WP_152579178.1">
    <property type="nucleotide sequence ID" value="NZ_JAATJI010000001.1"/>
</dbReference>
<dbReference type="SUPFAM" id="SSF50346">
    <property type="entry name" value="PRC-barrel domain"/>
    <property type="match status" value="1"/>
</dbReference>
<evidence type="ECO:0000313" key="4">
    <source>
        <dbReference type="Proteomes" id="UP000481327"/>
    </source>
</evidence>
<feature type="domain" description="PRC-barrel" evidence="2">
    <location>
        <begin position="22"/>
        <end position="97"/>
    </location>
</feature>
<feature type="compositionally biased region" description="Basic and acidic residues" evidence="1">
    <location>
        <begin position="180"/>
        <end position="198"/>
    </location>
</feature>
<evidence type="ECO:0000256" key="1">
    <source>
        <dbReference type="SAM" id="MobiDB-lite"/>
    </source>
</evidence>
<sequence>MSTSYSDAALADGGSRDANTLISADKVHGTEVFNHAGDRLGTVDSIMIDKIHGDVAYVVMSFGGFLGIGEKYHPLPWDVLDYDTSLGGYRVDLDREALTDAPAYGRDDMDAFDYDRGGSDIDSYYADTPRASKSHGATSHTDKASGEPLPAGIDESNRSDANDGIERPLGFYSSQAQADRNADLPGKHQTNEVAKEPEVPGFFSPEQQKKRNLGEDGAARVVGPEGQQSAHEYEKGTGEPAEEYKDDLPQSR</sequence>
<dbReference type="InterPro" id="IPR027275">
    <property type="entry name" value="PRC-brl_dom"/>
</dbReference>
<accession>A0A7C9KKJ4</accession>
<reference evidence="3 4" key="1">
    <citation type="submission" date="2019-09" db="EMBL/GenBank/DDBJ databases">
        <title>Polymorphobacter sp. isolated from a lake in China.</title>
        <authorList>
            <person name="Liu Z."/>
        </authorList>
    </citation>
    <scope>NUCLEOTIDE SEQUENCE [LARGE SCALE GENOMIC DNA]</scope>
    <source>
        <strain evidence="3 4">D40P</strain>
    </source>
</reference>